<evidence type="ECO:0000313" key="9">
    <source>
        <dbReference type="Proteomes" id="UP000186922"/>
    </source>
</evidence>
<dbReference type="InterPro" id="IPR008253">
    <property type="entry name" value="Marvel"/>
</dbReference>
<dbReference type="EMBL" id="BDGG01000011">
    <property type="protein sequence ID" value="GAV04682.1"/>
    <property type="molecule type" value="Genomic_DNA"/>
</dbReference>
<evidence type="ECO:0000259" key="7">
    <source>
        <dbReference type="PROSITE" id="PS51225"/>
    </source>
</evidence>
<feature type="transmembrane region" description="Helical" evidence="6">
    <location>
        <begin position="96"/>
        <end position="115"/>
    </location>
</feature>
<organism evidence="8 9">
    <name type="scientific">Ramazzottius varieornatus</name>
    <name type="common">Water bear</name>
    <name type="synonym">Tardigrade</name>
    <dbReference type="NCBI Taxonomy" id="947166"/>
    <lineage>
        <taxon>Eukaryota</taxon>
        <taxon>Metazoa</taxon>
        <taxon>Ecdysozoa</taxon>
        <taxon>Tardigrada</taxon>
        <taxon>Eutardigrada</taxon>
        <taxon>Parachela</taxon>
        <taxon>Hypsibioidea</taxon>
        <taxon>Ramazzottiidae</taxon>
        <taxon>Ramazzottius</taxon>
    </lineage>
</organism>
<proteinExistence type="predicted"/>
<dbReference type="AlphaFoldDB" id="A0A1D1VSZ0"/>
<evidence type="ECO:0000256" key="5">
    <source>
        <dbReference type="PROSITE-ProRule" id="PRU00581"/>
    </source>
</evidence>
<keyword evidence="9" id="KW-1185">Reference proteome</keyword>
<evidence type="ECO:0000256" key="3">
    <source>
        <dbReference type="ARBA" id="ARBA00022989"/>
    </source>
</evidence>
<comment type="caution">
    <text evidence="8">The sequence shown here is derived from an EMBL/GenBank/DDBJ whole genome shotgun (WGS) entry which is preliminary data.</text>
</comment>
<dbReference type="GO" id="GO:0016020">
    <property type="term" value="C:membrane"/>
    <property type="evidence" value="ECO:0007669"/>
    <property type="project" value="UniProtKB-SubCell"/>
</dbReference>
<feature type="transmembrane region" description="Helical" evidence="6">
    <location>
        <begin position="173"/>
        <end position="196"/>
    </location>
</feature>
<dbReference type="PANTHER" id="PTHR22776:SF97">
    <property type="entry name" value="RE01453P"/>
    <property type="match status" value="1"/>
</dbReference>
<accession>A0A1D1VSZ0</accession>
<comment type="subcellular location">
    <subcellularLocation>
        <location evidence="1">Membrane</location>
        <topology evidence="1">Multi-pass membrane protein</topology>
    </subcellularLocation>
</comment>
<evidence type="ECO:0000256" key="1">
    <source>
        <dbReference type="ARBA" id="ARBA00004141"/>
    </source>
</evidence>
<protein>
    <recommendedName>
        <fullName evidence="7">MARVEL domain-containing protein</fullName>
    </recommendedName>
</protein>
<gene>
    <name evidence="8" type="primary">RvY_14932</name>
    <name evidence="8" type="synonym">RvY_14932.3</name>
    <name evidence="8" type="ORF">RvY_14932-3</name>
</gene>
<evidence type="ECO:0000313" key="8">
    <source>
        <dbReference type="EMBL" id="GAV04682.1"/>
    </source>
</evidence>
<dbReference type="PROSITE" id="PS51225">
    <property type="entry name" value="MARVEL"/>
    <property type="match status" value="1"/>
</dbReference>
<dbReference type="Proteomes" id="UP000186922">
    <property type="component" value="Unassembled WGS sequence"/>
</dbReference>
<dbReference type="InterPro" id="IPR050578">
    <property type="entry name" value="MARVEL-CKLF_proteins"/>
</dbReference>
<sequence>MVTTTTKTLNYSIIRGNHTNSVNATITSTPGFNINYFGKIPGILKVLELILTVIGIGLVGSMRDERQLQVVTSPAGAPAAGSYYSYRREMFMSGEVYYLCVHSIALAMLLVILMAYAFHTVSSMLTPKGTQVENIMNMVLAILLLIAGIVEIVQTENFKRDDANRDLMTSNEYGVRIAAGVIALINGILFIISFVLSKKELDGPKAV</sequence>
<keyword evidence="3 6" id="KW-1133">Transmembrane helix</keyword>
<dbReference type="PANTHER" id="PTHR22776">
    <property type="entry name" value="MARVEL-CONTAINING POTENTIAL LIPID RAFT-ASSOCIATED PROTEIN"/>
    <property type="match status" value="1"/>
</dbReference>
<feature type="domain" description="MARVEL" evidence="7">
    <location>
        <begin position="36"/>
        <end position="202"/>
    </location>
</feature>
<keyword evidence="4 5" id="KW-0472">Membrane</keyword>
<reference evidence="8 9" key="1">
    <citation type="journal article" date="2016" name="Nat. Commun.">
        <title>Extremotolerant tardigrade genome and improved radiotolerance of human cultured cells by tardigrade-unique protein.</title>
        <authorList>
            <person name="Hashimoto T."/>
            <person name="Horikawa D.D."/>
            <person name="Saito Y."/>
            <person name="Kuwahara H."/>
            <person name="Kozuka-Hata H."/>
            <person name="Shin-I T."/>
            <person name="Minakuchi Y."/>
            <person name="Ohishi K."/>
            <person name="Motoyama A."/>
            <person name="Aizu T."/>
            <person name="Enomoto A."/>
            <person name="Kondo K."/>
            <person name="Tanaka S."/>
            <person name="Hara Y."/>
            <person name="Koshikawa S."/>
            <person name="Sagara H."/>
            <person name="Miura T."/>
            <person name="Yokobori S."/>
            <person name="Miyagawa K."/>
            <person name="Suzuki Y."/>
            <person name="Kubo T."/>
            <person name="Oyama M."/>
            <person name="Kohara Y."/>
            <person name="Fujiyama A."/>
            <person name="Arakawa K."/>
            <person name="Katayama T."/>
            <person name="Toyoda A."/>
            <person name="Kunieda T."/>
        </authorList>
    </citation>
    <scope>NUCLEOTIDE SEQUENCE [LARGE SCALE GENOMIC DNA]</scope>
    <source>
        <strain evidence="8 9">YOKOZUNA-1</strain>
    </source>
</reference>
<dbReference type="Pfam" id="PF01284">
    <property type="entry name" value="MARVEL"/>
    <property type="match status" value="1"/>
</dbReference>
<evidence type="ECO:0000256" key="2">
    <source>
        <dbReference type="ARBA" id="ARBA00022692"/>
    </source>
</evidence>
<feature type="transmembrane region" description="Helical" evidence="6">
    <location>
        <begin position="40"/>
        <end position="59"/>
    </location>
</feature>
<name>A0A1D1VSZ0_RAMVA</name>
<dbReference type="OrthoDB" id="6481667at2759"/>
<evidence type="ECO:0000256" key="4">
    <source>
        <dbReference type="ARBA" id="ARBA00023136"/>
    </source>
</evidence>
<keyword evidence="2 5" id="KW-0812">Transmembrane</keyword>
<feature type="transmembrane region" description="Helical" evidence="6">
    <location>
        <begin position="135"/>
        <end position="153"/>
    </location>
</feature>
<evidence type="ECO:0000256" key="6">
    <source>
        <dbReference type="SAM" id="Phobius"/>
    </source>
</evidence>